<evidence type="ECO:0000313" key="3">
    <source>
        <dbReference type="Proteomes" id="UP000078406"/>
    </source>
</evidence>
<accession>A0A177Y0S5</accession>
<proteinExistence type="predicted"/>
<name>A0A177Y0S5_9VIBR</name>
<evidence type="ECO:0008006" key="4">
    <source>
        <dbReference type="Google" id="ProtNLM"/>
    </source>
</evidence>
<keyword evidence="1" id="KW-0732">Signal</keyword>
<dbReference type="EMBL" id="LLEI02000024">
    <property type="protein sequence ID" value="OAJ94469.1"/>
    <property type="molecule type" value="Genomic_DNA"/>
</dbReference>
<dbReference type="AlphaFoldDB" id="A0A177Y0S5"/>
<evidence type="ECO:0000313" key="2">
    <source>
        <dbReference type="EMBL" id="OAJ94469.1"/>
    </source>
</evidence>
<gene>
    <name evidence="2" type="ORF">APB76_09120</name>
</gene>
<protein>
    <recommendedName>
        <fullName evidence="4">Lipoprotein</fullName>
    </recommendedName>
</protein>
<organism evidence="2 3">
    <name type="scientific">Vibrio bivalvicida</name>
    <dbReference type="NCBI Taxonomy" id="1276888"/>
    <lineage>
        <taxon>Bacteria</taxon>
        <taxon>Pseudomonadati</taxon>
        <taxon>Pseudomonadota</taxon>
        <taxon>Gammaproteobacteria</taxon>
        <taxon>Vibrionales</taxon>
        <taxon>Vibrionaceae</taxon>
        <taxon>Vibrio</taxon>
        <taxon>Vibrio oreintalis group</taxon>
    </lineage>
</organism>
<dbReference type="Proteomes" id="UP000078406">
    <property type="component" value="Unassembled WGS sequence"/>
</dbReference>
<reference evidence="2 3" key="1">
    <citation type="journal article" date="2016" name="Syst. Appl. Microbiol.">
        <title>Vibrio bivalvicida sp. nov., a novel larval pathogen for bivalve molluscs reared in a hatchery.</title>
        <authorList>
            <person name="Dubert J."/>
            <person name="Romalde J.L."/>
            <person name="Prado S."/>
            <person name="Barja J.L."/>
        </authorList>
    </citation>
    <scope>NUCLEOTIDE SEQUENCE [LARGE SCALE GENOMIC DNA]</scope>
    <source>
        <strain evidence="2 3">605</strain>
    </source>
</reference>
<sequence length="150" mass="17460">MNYRSKVLIAITLLSGCASSQASIDQLEKQWLDRIDFCVDLARSNEVPFPKSDWFESLSLEDQKNVAGYLANYNDRQCSKAETDALLEAIDEENAKEVYERHAVDLIPLEEQAAERMKNIDMVKLMDLQKRFSEPFSLRYVIEEQDWYPQ</sequence>
<dbReference type="PROSITE" id="PS51257">
    <property type="entry name" value="PROKAR_LIPOPROTEIN"/>
    <property type="match status" value="1"/>
</dbReference>
<comment type="caution">
    <text evidence="2">The sequence shown here is derived from an EMBL/GenBank/DDBJ whole genome shotgun (WGS) entry which is preliminary data.</text>
</comment>
<evidence type="ECO:0000256" key="1">
    <source>
        <dbReference type="SAM" id="SignalP"/>
    </source>
</evidence>
<feature type="signal peptide" evidence="1">
    <location>
        <begin position="1"/>
        <end position="22"/>
    </location>
</feature>
<feature type="chain" id="PRO_5008079319" description="Lipoprotein" evidence="1">
    <location>
        <begin position="23"/>
        <end position="150"/>
    </location>
</feature>
<dbReference type="RefSeq" id="WP_049844296.1">
    <property type="nucleotide sequence ID" value="NZ_LLEI02000024.1"/>
</dbReference>